<feature type="region of interest" description="Disordered" evidence="1">
    <location>
        <begin position="1"/>
        <end position="44"/>
    </location>
</feature>
<evidence type="ECO:0000313" key="2">
    <source>
        <dbReference type="EMBL" id="CAI9162322.1"/>
    </source>
</evidence>
<sequence length="217" mass="23514">MHPPMRKRAPGSAGDAACRGRRRGPKSHTKVVTPPQRRALPSFPDAHRCQQLQRQNSGLTSGSTKPSALSLVIADYPWPRGLGEPVTRVAWQQAKRGDTRLLRTPKFPAVVSIAVTGLGRVSCPNSQAGMTLHSSGTLWACRSGLSTSSHSSQDHIQEMVMGGVQEGEAGAGIQQQFEKEKLSEDLRQPPEKYLLGKMAPATCWFGTSEKEGNGFKM</sequence>
<evidence type="ECO:0000256" key="1">
    <source>
        <dbReference type="SAM" id="MobiDB-lite"/>
    </source>
</evidence>
<evidence type="ECO:0000313" key="3">
    <source>
        <dbReference type="Proteomes" id="UP001176941"/>
    </source>
</evidence>
<protein>
    <submittedName>
        <fullName evidence="2">Uncharacterized protein</fullName>
    </submittedName>
</protein>
<reference evidence="2" key="1">
    <citation type="submission" date="2023-04" db="EMBL/GenBank/DDBJ databases">
        <authorList>
            <consortium name="ELIXIR-Norway"/>
        </authorList>
    </citation>
    <scope>NUCLEOTIDE SEQUENCE [LARGE SCALE GENOMIC DNA]</scope>
</reference>
<gene>
    <name evidence="2" type="ORF">MRATA1EN1_LOCUS11284</name>
</gene>
<feature type="compositionally biased region" description="Basic residues" evidence="1">
    <location>
        <begin position="19"/>
        <end position="29"/>
    </location>
</feature>
<dbReference type="Proteomes" id="UP001176941">
    <property type="component" value="Chromosome 20"/>
</dbReference>
<dbReference type="EMBL" id="OX459956">
    <property type="protein sequence ID" value="CAI9162322.1"/>
    <property type="molecule type" value="Genomic_DNA"/>
</dbReference>
<accession>A0ABN8YL77</accession>
<organism evidence="2 3">
    <name type="scientific">Rangifer tarandus platyrhynchus</name>
    <name type="common">Svalbard reindeer</name>
    <dbReference type="NCBI Taxonomy" id="3082113"/>
    <lineage>
        <taxon>Eukaryota</taxon>
        <taxon>Metazoa</taxon>
        <taxon>Chordata</taxon>
        <taxon>Craniata</taxon>
        <taxon>Vertebrata</taxon>
        <taxon>Euteleostomi</taxon>
        <taxon>Mammalia</taxon>
        <taxon>Eutheria</taxon>
        <taxon>Laurasiatheria</taxon>
        <taxon>Artiodactyla</taxon>
        <taxon>Ruminantia</taxon>
        <taxon>Pecora</taxon>
        <taxon>Cervidae</taxon>
        <taxon>Odocoileinae</taxon>
        <taxon>Rangifer</taxon>
    </lineage>
</organism>
<name>A0ABN8YL77_RANTA</name>
<proteinExistence type="predicted"/>
<keyword evidence="3" id="KW-1185">Reference proteome</keyword>